<comment type="caution">
    <text evidence="4">The sequence shown here is derived from an EMBL/GenBank/DDBJ whole genome shotgun (WGS) entry which is preliminary data.</text>
</comment>
<keyword evidence="2" id="KW-0597">Phosphoprotein</keyword>
<dbReference type="InterPro" id="IPR006162">
    <property type="entry name" value="Ppantetheine_attach_site"/>
</dbReference>
<reference evidence="4 5" key="1">
    <citation type="submission" date="2019-09" db="EMBL/GenBank/DDBJ databases">
        <title>Whole genome sequence of Photorhabdus heterorhabditis strain ETL (Enterobacteriales: Enterobacteriaceae) a bacterial symbiont of Heterorhabditis zealandica strain ETL (Rhabditida: Heterorhabditidae).</title>
        <authorList>
            <person name="Lulamba T.E."/>
            <person name="Serepa-Dlamini M.H."/>
        </authorList>
    </citation>
    <scope>NUCLEOTIDE SEQUENCE [LARGE SCALE GENOMIC DNA]</scope>
    <source>
        <strain evidence="4 5">ETL</strain>
    </source>
</reference>
<evidence type="ECO:0000256" key="1">
    <source>
        <dbReference type="ARBA" id="ARBA00022450"/>
    </source>
</evidence>
<sequence length="81" mass="9055">MKNNEQMLGALLHEVQIMLNEPDVRKDDNFIELGGNSIMAMHIVETLKARDGILVNLAQLLGTRISHVELMRVDDGSGEQK</sequence>
<dbReference type="SUPFAM" id="SSF47336">
    <property type="entry name" value="ACP-like"/>
    <property type="match status" value="1"/>
</dbReference>
<dbReference type="InterPro" id="IPR036736">
    <property type="entry name" value="ACP-like_sf"/>
</dbReference>
<dbReference type="AlphaFoldDB" id="A0A5B0XC46"/>
<evidence type="ECO:0000313" key="5">
    <source>
        <dbReference type="Proteomes" id="UP000322184"/>
    </source>
</evidence>
<evidence type="ECO:0000313" key="4">
    <source>
        <dbReference type="EMBL" id="KAA1195699.1"/>
    </source>
</evidence>
<accession>A0A5B0XC46</accession>
<dbReference type="EMBL" id="VTUW01000001">
    <property type="protein sequence ID" value="KAA1195699.1"/>
    <property type="molecule type" value="Genomic_DNA"/>
</dbReference>
<name>A0A5B0XC46_9GAMM</name>
<dbReference type="Pfam" id="PF00550">
    <property type="entry name" value="PP-binding"/>
    <property type="match status" value="1"/>
</dbReference>
<organism evidence="4 5">
    <name type="scientific">Photorhabdus heterorhabditis</name>
    <dbReference type="NCBI Taxonomy" id="880156"/>
    <lineage>
        <taxon>Bacteria</taxon>
        <taxon>Pseudomonadati</taxon>
        <taxon>Pseudomonadota</taxon>
        <taxon>Gammaproteobacteria</taxon>
        <taxon>Enterobacterales</taxon>
        <taxon>Morganellaceae</taxon>
        <taxon>Photorhabdus</taxon>
    </lineage>
</organism>
<dbReference type="Gene3D" id="1.10.1200.10">
    <property type="entry name" value="ACP-like"/>
    <property type="match status" value="1"/>
</dbReference>
<dbReference type="Proteomes" id="UP000322184">
    <property type="component" value="Unassembled WGS sequence"/>
</dbReference>
<evidence type="ECO:0000256" key="2">
    <source>
        <dbReference type="ARBA" id="ARBA00022553"/>
    </source>
</evidence>
<dbReference type="PROSITE" id="PS00012">
    <property type="entry name" value="PHOSPHOPANTETHEINE"/>
    <property type="match status" value="1"/>
</dbReference>
<evidence type="ECO:0000259" key="3">
    <source>
        <dbReference type="PROSITE" id="PS50075"/>
    </source>
</evidence>
<keyword evidence="1" id="KW-0596">Phosphopantetheine</keyword>
<dbReference type="RefSeq" id="WP_149615891.1">
    <property type="nucleotide sequence ID" value="NZ_CAWPFF010000001.1"/>
</dbReference>
<dbReference type="InterPro" id="IPR009081">
    <property type="entry name" value="PP-bd_ACP"/>
</dbReference>
<dbReference type="PROSITE" id="PS50075">
    <property type="entry name" value="CARRIER"/>
    <property type="match status" value="1"/>
</dbReference>
<gene>
    <name evidence="4" type="ORF">F0L16_00815</name>
</gene>
<protein>
    <recommendedName>
        <fullName evidence="3">Carrier domain-containing protein</fullName>
    </recommendedName>
</protein>
<proteinExistence type="predicted"/>
<feature type="domain" description="Carrier" evidence="3">
    <location>
        <begin position="2"/>
        <end position="81"/>
    </location>
</feature>